<comment type="caution">
    <text evidence="6">The sequence shown here is derived from an EMBL/GenBank/DDBJ whole genome shotgun (WGS) entry which is preliminary data.</text>
</comment>
<sequence>MLRVSATKCIRSRLSQSCCPAWRDPFEPLYAIDLPCCHIRAWTSGMRYFMTTTGEPSSSRAKGPHSRSGNWRWSGILLFIPGISTFGLGTWQIMRRKWKMELLDHRRERLKDDVQPLGLSTTTSQLDSKQTYQDVLQNLEYKRVQCEGVFLEEKSIFLGPRGRTNHGVTERGYFLITPLVSAEKDQNAQVSVLVNRGWVPGSWRDNPPKDEADSSDKNFASNDQQAAAKKGLFVSLWGSKKQETLQKQPQTKARSVVAVIRCSENPNMFVPPNEPAKGQWFFVDVPAMARAVGLPENTIYVEALRDKSDDFKGKQYPDPKDPETLIRSSIMPNDHLSYAFTWFTLSAATSIMAWKRLSK</sequence>
<dbReference type="InterPro" id="IPR045214">
    <property type="entry name" value="Surf1/Surf4"/>
</dbReference>
<gene>
    <name evidence="6" type="ORF">GOP47_0001755</name>
</gene>
<feature type="transmembrane region" description="Helical" evidence="5">
    <location>
        <begin position="71"/>
        <end position="91"/>
    </location>
</feature>
<dbReference type="PANTHER" id="PTHR23427:SF2">
    <property type="entry name" value="SURFEIT LOCUS PROTEIN 1"/>
    <property type="match status" value="1"/>
</dbReference>
<evidence type="ECO:0000256" key="5">
    <source>
        <dbReference type="RuleBase" id="RU363076"/>
    </source>
</evidence>
<comment type="similarity">
    <text evidence="5">Belongs to the SURF1 family.</text>
</comment>
<keyword evidence="5" id="KW-0999">Mitochondrion inner membrane</keyword>
<dbReference type="Pfam" id="PF02104">
    <property type="entry name" value="SURF1"/>
    <property type="match status" value="1"/>
</dbReference>
<dbReference type="Proteomes" id="UP000886520">
    <property type="component" value="Chromosome 2"/>
</dbReference>
<keyword evidence="3 5" id="KW-1133">Transmembrane helix</keyword>
<dbReference type="PROSITE" id="PS50895">
    <property type="entry name" value="SURF1"/>
    <property type="match status" value="1"/>
</dbReference>
<dbReference type="CDD" id="cd06662">
    <property type="entry name" value="SURF1"/>
    <property type="match status" value="1"/>
</dbReference>
<dbReference type="InterPro" id="IPR002994">
    <property type="entry name" value="Surf1/Shy1"/>
</dbReference>
<accession>A0A9D4ZQF1</accession>
<evidence type="ECO:0000256" key="1">
    <source>
        <dbReference type="ARBA" id="ARBA00004370"/>
    </source>
</evidence>
<comment type="function">
    <text evidence="5">Probably involved in the biogenesis of the COX complex.</text>
</comment>
<evidence type="ECO:0000313" key="6">
    <source>
        <dbReference type="EMBL" id="KAI5082012.1"/>
    </source>
</evidence>
<protein>
    <recommendedName>
        <fullName evidence="5">SURF1-like protein</fullName>
    </recommendedName>
</protein>
<evidence type="ECO:0000256" key="2">
    <source>
        <dbReference type="ARBA" id="ARBA00022692"/>
    </source>
</evidence>
<evidence type="ECO:0000256" key="4">
    <source>
        <dbReference type="ARBA" id="ARBA00023136"/>
    </source>
</evidence>
<keyword evidence="2 5" id="KW-0812">Transmembrane</keyword>
<keyword evidence="7" id="KW-1185">Reference proteome</keyword>
<dbReference type="AlphaFoldDB" id="A0A9D4ZQF1"/>
<evidence type="ECO:0000313" key="7">
    <source>
        <dbReference type="Proteomes" id="UP000886520"/>
    </source>
</evidence>
<comment type="caution">
    <text evidence="5">Lacks conserved residue(s) required for the propagation of feature annotation.</text>
</comment>
<keyword evidence="5" id="KW-0496">Mitochondrion</keyword>
<dbReference type="GO" id="GO:0005743">
    <property type="term" value="C:mitochondrial inner membrane"/>
    <property type="evidence" value="ECO:0007669"/>
    <property type="project" value="UniProtKB-SubCell"/>
</dbReference>
<keyword evidence="4 5" id="KW-0472">Membrane</keyword>
<dbReference type="EMBL" id="JABFUD020000003">
    <property type="protein sequence ID" value="KAI5082012.1"/>
    <property type="molecule type" value="Genomic_DNA"/>
</dbReference>
<name>A0A9D4ZQF1_ADICA</name>
<evidence type="ECO:0000256" key="3">
    <source>
        <dbReference type="ARBA" id="ARBA00022989"/>
    </source>
</evidence>
<dbReference type="PANTHER" id="PTHR23427">
    <property type="entry name" value="SURFEIT LOCUS PROTEIN"/>
    <property type="match status" value="1"/>
</dbReference>
<reference evidence="6" key="1">
    <citation type="submission" date="2021-01" db="EMBL/GenBank/DDBJ databases">
        <title>Adiantum capillus-veneris genome.</title>
        <authorList>
            <person name="Fang Y."/>
            <person name="Liao Q."/>
        </authorList>
    </citation>
    <scope>NUCLEOTIDE SEQUENCE</scope>
    <source>
        <strain evidence="6">H3</strain>
        <tissue evidence="6">Leaf</tissue>
    </source>
</reference>
<dbReference type="OrthoDB" id="10040024at2759"/>
<comment type="subcellular location">
    <subcellularLocation>
        <location evidence="1">Membrane</location>
    </subcellularLocation>
    <subcellularLocation>
        <location evidence="5">Mitochondrion inner membrane</location>
        <topology evidence="5">Multi-pass membrane protein</topology>
    </subcellularLocation>
</comment>
<organism evidence="6 7">
    <name type="scientific">Adiantum capillus-veneris</name>
    <name type="common">Maidenhair fern</name>
    <dbReference type="NCBI Taxonomy" id="13818"/>
    <lineage>
        <taxon>Eukaryota</taxon>
        <taxon>Viridiplantae</taxon>
        <taxon>Streptophyta</taxon>
        <taxon>Embryophyta</taxon>
        <taxon>Tracheophyta</taxon>
        <taxon>Polypodiopsida</taxon>
        <taxon>Polypodiidae</taxon>
        <taxon>Polypodiales</taxon>
        <taxon>Pteridineae</taxon>
        <taxon>Pteridaceae</taxon>
        <taxon>Vittarioideae</taxon>
        <taxon>Adiantum</taxon>
    </lineage>
</organism>
<proteinExistence type="inferred from homology"/>